<feature type="transmembrane region" description="Helical" evidence="3">
    <location>
        <begin position="37"/>
        <end position="59"/>
    </location>
</feature>
<accession>A0ABN8I107</accession>
<keyword evidence="1" id="KW-0880">Kelch repeat</keyword>
<dbReference type="SMART" id="SM00612">
    <property type="entry name" value="Kelch"/>
    <property type="match status" value="1"/>
</dbReference>
<dbReference type="SUPFAM" id="SSF117281">
    <property type="entry name" value="Kelch motif"/>
    <property type="match status" value="1"/>
</dbReference>
<dbReference type="PANTHER" id="PTHR24412">
    <property type="entry name" value="KELCH PROTEIN"/>
    <property type="match status" value="1"/>
</dbReference>
<keyword evidence="5" id="KW-1185">Reference proteome</keyword>
<dbReference type="PANTHER" id="PTHR24412:SF480">
    <property type="entry name" value="KELCH-LIKE PROTEIN 8"/>
    <property type="match status" value="1"/>
</dbReference>
<evidence type="ECO:0000256" key="3">
    <source>
        <dbReference type="SAM" id="Phobius"/>
    </source>
</evidence>
<protein>
    <submittedName>
        <fullName evidence="4">Uncharacterized protein</fullName>
    </submittedName>
</protein>
<name>A0ABN8I107_9NEOP</name>
<dbReference type="InterPro" id="IPR006652">
    <property type="entry name" value="Kelch_1"/>
</dbReference>
<evidence type="ECO:0000313" key="5">
    <source>
        <dbReference type="Proteomes" id="UP000837857"/>
    </source>
</evidence>
<dbReference type="Gene3D" id="2.120.10.80">
    <property type="entry name" value="Kelch-type beta propeller"/>
    <property type="match status" value="1"/>
</dbReference>
<dbReference type="InterPro" id="IPR015915">
    <property type="entry name" value="Kelch-typ_b-propeller"/>
</dbReference>
<sequence length="243" mass="28119">MFIKDVKVYDALKKEWIQHGVQLPSRRHGSVAVVGDLLYIIGGVGGFRVILDTAIVYNLKERTFRKIARLPDAIQNPAVCCHENQIYMAGHKSIYRYEESENSEQWKPVARVDIRVTCMISHKEYIYCTQSYFTELYRFKPNVDSELKLMICFTNLPSGMCNLGGQLIALTENSKVFKQTNILSLEEYDDTEGKLRTLWTEMDTPMRVNEPAGCCLMMISLPPLEKSLSQYHKHYLMRYPEDV</sequence>
<proteinExistence type="predicted"/>
<evidence type="ECO:0000256" key="1">
    <source>
        <dbReference type="ARBA" id="ARBA00022441"/>
    </source>
</evidence>
<keyword evidence="3" id="KW-0472">Membrane</keyword>
<evidence type="ECO:0000256" key="2">
    <source>
        <dbReference type="ARBA" id="ARBA00022737"/>
    </source>
</evidence>
<keyword evidence="3" id="KW-1133">Transmembrane helix</keyword>
<organism evidence="4 5">
    <name type="scientific">Iphiclides podalirius</name>
    <name type="common">scarce swallowtail</name>
    <dbReference type="NCBI Taxonomy" id="110791"/>
    <lineage>
        <taxon>Eukaryota</taxon>
        <taxon>Metazoa</taxon>
        <taxon>Ecdysozoa</taxon>
        <taxon>Arthropoda</taxon>
        <taxon>Hexapoda</taxon>
        <taxon>Insecta</taxon>
        <taxon>Pterygota</taxon>
        <taxon>Neoptera</taxon>
        <taxon>Endopterygota</taxon>
        <taxon>Lepidoptera</taxon>
        <taxon>Glossata</taxon>
        <taxon>Ditrysia</taxon>
        <taxon>Papilionoidea</taxon>
        <taxon>Papilionidae</taxon>
        <taxon>Papilioninae</taxon>
        <taxon>Iphiclides</taxon>
    </lineage>
</organism>
<gene>
    <name evidence="4" type="ORF">IPOD504_LOCUS5237</name>
</gene>
<feature type="non-terminal residue" evidence="4">
    <location>
        <position position="1"/>
    </location>
</feature>
<keyword evidence="3" id="KW-0812">Transmembrane</keyword>
<dbReference type="Pfam" id="PF01344">
    <property type="entry name" value="Kelch_1"/>
    <property type="match status" value="1"/>
</dbReference>
<dbReference type="Proteomes" id="UP000837857">
    <property type="component" value="Chromosome 16"/>
</dbReference>
<keyword evidence="2" id="KW-0677">Repeat</keyword>
<dbReference type="EMBL" id="OW152828">
    <property type="protein sequence ID" value="CAH2045808.1"/>
    <property type="molecule type" value="Genomic_DNA"/>
</dbReference>
<reference evidence="4" key="1">
    <citation type="submission" date="2022-03" db="EMBL/GenBank/DDBJ databases">
        <authorList>
            <person name="Martin H S."/>
        </authorList>
    </citation>
    <scope>NUCLEOTIDE SEQUENCE</scope>
</reference>
<evidence type="ECO:0000313" key="4">
    <source>
        <dbReference type="EMBL" id="CAH2045808.1"/>
    </source>
</evidence>